<comment type="caution">
    <text evidence="2">The sequence shown here is derived from an EMBL/GenBank/DDBJ whole genome shotgun (WGS) entry which is preliminary data.</text>
</comment>
<feature type="domain" description="Integrase catalytic" evidence="1">
    <location>
        <begin position="156"/>
        <end position="290"/>
    </location>
</feature>
<dbReference type="EMBL" id="DVML01000027">
    <property type="protein sequence ID" value="HIU22935.1"/>
    <property type="molecule type" value="Genomic_DNA"/>
</dbReference>
<reference evidence="2" key="2">
    <citation type="journal article" date="2021" name="PeerJ">
        <title>Extensive microbial diversity within the chicken gut microbiome revealed by metagenomics and culture.</title>
        <authorList>
            <person name="Gilroy R."/>
            <person name="Ravi A."/>
            <person name="Getino M."/>
            <person name="Pursley I."/>
            <person name="Horton D.L."/>
            <person name="Alikhan N.F."/>
            <person name="Baker D."/>
            <person name="Gharbi K."/>
            <person name="Hall N."/>
            <person name="Watson M."/>
            <person name="Adriaenssens E.M."/>
            <person name="Foster-Nyarko E."/>
            <person name="Jarju S."/>
            <person name="Secka A."/>
            <person name="Antonio M."/>
            <person name="Oren A."/>
            <person name="Chaudhuri R.R."/>
            <person name="La Ragione R."/>
            <person name="Hildebrand F."/>
            <person name="Pallen M.J."/>
        </authorList>
    </citation>
    <scope>NUCLEOTIDE SEQUENCE</scope>
    <source>
        <strain evidence="2">CHK197-8231</strain>
    </source>
</reference>
<organism evidence="2 3">
    <name type="scientific">Candidatus Fimihabitans intestinipullorum</name>
    <dbReference type="NCBI Taxonomy" id="2840820"/>
    <lineage>
        <taxon>Bacteria</taxon>
        <taxon>Bacillati</taxon>
        <taxon>Mycoplasmatota</taxon>
        <taxon>Mycoplasmatota incertae sedis</taxon>
        <taxon>Candidatus Fimihabitans</taxon>
    </lineage>
</organism>
<dbReference type="AlphaFoldDB" id="A0A9D1HX86"/>
<feature type="non-terminal residue" evidence="2">
    <location>
        <position position="290"/>
    </location>
</feature>
<dbReference type="NCBIfam" id="NF033563">
    <property type="entry name" value="transpos_IS30"/>
    <property type="match status" value="1"/>
</dbReference>
<proteinExistence type="predicted"/>
<dbReference type="GO" id="GO:0004803">
    <property type="term" value="F:transposase activity"/>
    <property type="evidence" value="ECO:0007669"/>
    <property type="project" value="TreeGrafter"/>
</dbReference>
<dbReference type="GO" id="GO:0005829">
    <property type="term" value="C:cytosol"/>
    <property type="evidence" value="ECO:0007669"/>
    <property type="project" value="TreeGrafter"/>
</dbReference>
<dbReference type="SUPFAM" id="SSF53098">
    <property type="entry name" value="Ribonuclease H-like"/>
    <property type="match status" value="1"/>
</dbReference>
<protein>
    <submittedName>
        <fullName evidence="2">IS30 family transposase</fullName>
    </submittedName>
</protein>
<dbReference type="GO" id="GO:0032196">
    <property type="term" value="P:transposition"/>
    <property type="evidence" value="ECO:0007669"/>
    <property type="project" value="TreeGrafter"/>
</dbReference>
<evidence type="ECO:0000313" key="3">
    <source>
        <dbReference type="Proteomes" id="UP000824087"/>
    </source>
</evidence>
<dbReference type="GO" id="GO:0015074">
    <property type="term" value="P:DNA integration"/>
    <property type="evidence" value="ECO:0007669"/>
    <property type="project" value="InterPro"/>
</dbReference>
<dbReference type="InterPro" id="IPR001584">
    <property type="entry name" value="Integrase_cat-core"/>
</dbReference>
<accession>A0A9D1HX86</accession>
<dbReference type="InterPro" id="IPR053392">
    <property type="entry name" value="Transposase_IS30-like"/>
</dbReference>
<evidence type="ECO:0000259" key="1">
    <source>
        <dbReference type="PROSITE" id="PS50994"/>
    </source>
</evidence>
<dbReference type="InterPro" id="IPR036397">
    <property type="entry name" value="RNaseH_sf"/>
</dbReference>
<dbReference type="Gene3D" id="3.30.420.10">
    <property type="entry name" value="Ribonuclease H-like superfamily/Ribonuclease H"/>
    <property type="match status" value="1"/>
</dbReference>
<gene>
    <name evidence="2" type="ORF">IAD49_05080</name>
</gene>
<dbReference type="PROSITE" id="PS50994">
    <property type="entry name" value="INTEGRASE"/>
    <property type="match status" value="1"/>
</dbReference>
<sequence length="290" mass="34181">MIETWYNSDHKSKKEIAKLLHKSERTIRREINRGLVTIRNYDWTEKTEYSAKMAQEKYEYGMTSKGPKLKLDEDIKLVKHIEKEIIKNKKSPEVVAYQLKENGYEIEISGRTIRNAIKSGLIFEQLEHGKIIYKKEYNNKNEKKRVSKMIPAEKSIEHRPKEANGRKVYGHWEGDLIIGKQGTKTVLFTLTERKTRQEIIMKLPNKETKTIAKALDKIERRYGSKFYEVFKSITFDNGVEFMGYEGLEKSCLRKKKRTTIYYAHPYCSGERGTNENNNRLIRRFIPKGTD</sequence>
<dbReference type="InterPro" id="IPR012337">
    <property type="entry name" value="RNaseH-like_sf"/>
</dbReference>
<name>A0A9D1HX86_9BACT</name>
<dbReference type="PANTHER" id="PTHR10948:SF23">
    <property type="entry name" value="TRANSPOSASE INSI FOR INSERTION SEQUENCE ELEMENT IS30A-RELATED"/>
    <property type="match status" value="1"/>
</dbReference>
<dbReference type="InterPro" id="IPR051917">
    <property type="entry name" value="Transposase-Integrase"/>
</dbReference>
<reference evidence="2" key="1">
    <citation type="submission" date="2020-10" db="EMBL/GenBank/DDBJ databases">
        <authorList>
            <person name="Gilroy R."/>
        </authorList>
    </citation>
    <scope>NUCLEOTIDE SEQUENCE</scope>
    <source>
        <strain evidence="2">CHK197-8231</strain>
    </source>
</reference>
<dbReference type="PANTHER" id="PTHR10948">
    <property type="entry name" value="TRANSPOSASE"/>
    <property type="match status" value="1"/>
</dbReference>
<evidence type="ECO:0000313" key="2">
    <source>
        <dbReference type="EMBL" id="HIU22935.1"/>
    </source>
</evidence>
<dbReference type="GO" id="GO:0003676">
    <property type="term" value="F:nucleic acid binding"/>
    <property type="evidence" value="ECO:0007669"/>
    <property type="project" value="InterPro"/>
</dbReference>
<dbReference type="Proteomes" id="UP000824087">
    <property type="component" value="Unassembled WGS sequence"/>
</dbReference>